<evidence type="ECO:0000256" key="3">
    <source>
        <dbReference type="ARBA" id="ARBA00022679"/>
    </source>
</evidence>
<dbReference type="SUPFAM" id="SSF53328">
    <property type="entry name" value="Formyltransferase"/>
    <property type="match status" value="1"/>
</dbReference>
<dbReference type="EMBL" id="JAVLSJ010000023">
    <property type="protein sequence ID" value="MDR9851823.1"/>
    <property type="molecule type" value="Genomic_DNA"/>
</dbReference>
<keyword evidence="7" id="KW-1185">Reference proteome</keyword>
<organism evidence="6 7">
    <name type="scientific">Herbaspirillum huttiense subsp. lycopersici</name>
    <dbReference type="NCBI Taxonomy" id="3074428"/>
    <lineage>
        <taxon>Bacteria</taxon>
        <taxon>Pseudomonadati</taxon>
        <taxon>Pseudomonadota</taxon>
        <taxon>Betaproteobacteria</taxon>
        <taxon>Burkholderiales</taxon>
        <taxon>Oxalobacteraceae</taxon>
        <taxon>Herbaspirillum</taxon>
    </lineage>
</organism>
<dbReference type="Gene3D" id="3.40.50.170">
    <property type="entry name" value="Formyl transferase, N-terminal domain"/>
    <property type="match status" value="1"/>
</dbReference>
<keyword evidence="3" id="KW-0808">Transferase</keyword>
<dbReference type="Pfam" id="PF00551">
    <property type="entry name" value="Formyl_trans_N"/>
    <property type="match status" value="1"/>
</dbReference>
<comment type="caution">
    <text evidence="6">The sequence shown here is derived from an EMBL/GenBank/DDBJ whole genome shotgun (WGS) entry which is preliminary data.</text>
</comment>
<dbReference type="PANTHER" id="PTHR43369">
    <property type="entry name" value="PHOSPHORIBOSYLGLYCINAMIDE FORMYLTRANSFERASE"/>
    <property type="match status" value="1"/>
</dbReference>
<evidence type="ECO:0000256" key="1">
    <source>
        <dbReference type="ARBA" id="ARBA00005054"/>
    </source>
</evidence>
<evidence type="ECO:0000256" key="2">
    <source>
        <dbReference type="ARBA" id="ARBA00012254"/>
    </source>
</evidence>
<dbReference type="InterPro" id="IPR002376">
    <property type="entry name" value="Formyl_transf_N"/>
</dbReference>
<proteinExistence type="predicted"/>
<dbReference type="RefSeq" id="WP_121040257.1">
    <property type="nucleotide sequence ID" value="NZ_JAVLSJ010000023.1"/>
</dbReference>
<accession>A0ABU2EVF7</accession>
<evidence type="ECO:0000313" key="6">
    <source>
        <dbReference type="EMBL" id="MDR9851823.1"/>
    </source>
</evidence>
<evidence type="ECO:0000259" key="5">
    <source>
        <dbReference type="Pfam" id="PF00551"/>
    </source>
</evidence>
<keyword evidence="4" id="KW-0658">Purine biosynthesis</keyword>
<feature type="domain" description="Formyl transferase N-terminal" evidence="5">
    <location>
        <begin position="122"/>
        <end position="262"/>
    </location>
</feature>
<protein>
    <recommendedName>
        <fullName evidence="2">phosphoribosylglycinamide formyltransferase 1</fullName>
        <ecNumber evidence="2">2.1.2.2</ecNumber>
    </recommendedName>
</protein>
<evidence type="ECO:0000256" key="4">
    <source>
        <dbReference type="ARBA" id="ARBA00022755"/>
    </source>
</evidence>
<comment type="pathway">
    <text evidence="1">Purine metabolism; IMP biosynthesis via de novo pathway; N(2)-formyl-N(1)-(5-phospho-D-ribosyl)glycinamide from N(1)-(5-phospho-D-ribosyl)glycinamide (10-formyl THF route): step 1/1.</text>
</comment>
<dbReference type="InterPro" id="IPR036477">
    <property type="entry name" value="Formyl_transf_N_sf"/>
</dbReference>
<reference evidence="6" key="1">
    <citation type="submission" date="2023-09" db="EMBL/GenBank/DDBJ databases">
        <title>Description of first Herbaspirillum huttiense subsp. nephrolepsisexaltata and Herbaspirillum huttiense subsp. lycopersicon.</title>
        <authorList>
            <person name="Poudel M."/>
            <person name="Sharma A."/>
            <person name="Goss E."/>
            <person name="Tapia J.H."/>
            <person name="Harmon C.M."/>
            <person name="Jones J.B."/>
        </authorList>
    </citation>
    <scope>NUCLEOTIDE SEQUENCE</scope>
    <source>
        <strain evidence="6">SE1</strain>
    </source>
</reference>
<evidence type="ECO:0000313" key="7">
    <source>
        <dbReference type="Proteomes" id="UP001246576"/>
    </source>
</evidence>
<name>A0ABU2EVF7_9BURK</name>
<dbReference type="Proteomes" id="UP001246576">
    <property type="component" value="Unassembled WGS sequence"/>
</dbReference>
<dbReference type="EC" id="2.1.2.2" evidence="2"/>
<gene>
    <name evidence="6" type="ORF">RI048_26600</name>
</gene>
<sequence length="286" mass="31455">MAKKKLVYIWSFRNAAADLAGQEIDYKGERRYMMSPLEHLVMALNDTPLGEAYSLQAVINDDDEMSPADRAKIGEYGFSCQSGQPWFYPPGLTVAGRPLNDLLCNIASTYRRLPLTAAGRPAAKRLFEDRLLEKLLSLEADLVVLDGLLVILDALVRPGARMERKIVNIHPGITRPDSPYQRRGAYATLDALYGARSQKVVDWNTLRTAPAPHITRTGASFHYVDNGIDSGEVILDVLGTEIEPDDTIIELRWKNFNHSLFPALTQGLAHLAAGHQSAPGSNGSGT</sequence>
<dbReference type="PANTHER" id="PTHR43369:SF2">
    <property type="entry name" value="PHOSPHORIBOSYLGLYCINAMIDE FORMYLTRANSFERASE"/>
    <property type="match status" value="1"/>
</dbReference>